<accession>A0A8H7RMD0</accession>
<feature type="transmembrane region" description="Helical" evidence="2">
    <location>
        <begin position="696"/>
        <end position="714"/>
    </location>
</feature>
<evidence type="ECO:0000313" key="4">
    <source>
        <dbReference type="Proteomes" id="UP000603453"/>
    </source>
</evidence>
<dbReference type="PANTHER" id="PTHR10582">
    <property type="entry name" value="TRANSIENT RECEPTOR POTENTIAL ION CHANNEL PROTEIN"/>
    <property type="match status" value="1"/>
</dbReference>
<keyword evidence="2" id="KW-0472">Membrane</keyword>
<dbReference type="GO" id="GO:0005216">
    <property type="term" value="F:monoatomic ion channel activity"/>
    <property type="evidence" value="ECO:0007669"/>
    <property type="project" value="InterPro"/>
</dbReference>
<dbReference type="InterPro" id="IPR024862">
    <property type="entry name" value="TRPV"/>
</dbReference>
<dbReference type="Proteomes" id="UP000603453">
    <property type="component" value="Unassembled WGS sequence"/>
</dbReference>
<feature type="transmembrane region" description="Helical" evidence="2">
    <location>
        <begin position="1042"/>
        <end position="1065"/>
    </location>
</feature>
<evidence type="ECO:0000313" key="3">
    <source>
        <dbReference type="EMBL" id="KAG2213205.1"/>
    </source>
</evidence>
<evidence type="ECO:0000256" key="1">
    <source>
        <dbReference type="ARBA" id="ARBA00022737"/>
    </source>
</evidence>
<feature type="transmembrane region" description="Helical" evidence="2">
    <location>
        <begin position="1013"/>
        <end position="1030"/>
    </location>
</feature>
<keyword evidence="2" id="KW-0812">Transmembrane</keyword>
<dbReference type="EMBL" id="JAEPRD010000004">
    <property type="protein sequence ID" value="KAG2213205.1"/>
    <property type="molecule type" value="Genomic_DNA"/>
</dbReference>
<reference evidence="3" key="1">
    <citation type="submission" date="2020-12" db="EMBL/GenBank/DDBJ databases">
        <title>Metabolic potential, ecology and presence of endohyphal bacteria is reflected in genomic diversity of Mucoromycotina.</title>
        <authorList>
            <person name="Muszewska A."/>
            <person name="Okrasinska A."/>
            <person name="Steczkiewicz K."/>
            <person name="Drgas O."/>
            <person name="Orlowska M."/>
            <person name="Perlinska-Lenart U."/>
            <person name="Aleksandrzak-Piekarczyk T."/>
            <person name="Szatraj K."/>
            <person name="Zielenkiewicz U."/>
            <person name="Pilsyk S."/>
            <person name="Malc E."/>
            <person name="Mieczkowski P."/>
            <person name="Kruszewska J.S."/>
            <person name="Biernat P."/>
            <person name="Pawlowska J."/>
        </authorList>
    </citation>
    <scope>NUCLEOTIDE SEQUENCE</scope>
    <source>
        <strain evidence="3">WA0000017839</strain>
    </source>
</reference>
<keyword evidence="4" id="KW-1185">Reference proteome</keyword>
<name>A0A8H7RMD0_9FUNG</name>
<feature type="transmembrane region" description="Helical" evidence="2">
    <location>
        <begin position="1071"/>
        <end position="1091"/>
    </location>
</feature>
<dbReference type="OrthoDB" id="2377581at2759"/>
<organism evidence="3 4">
    <name type="scientific">Mucor saturninus</name>
    <dbReference type="NCBI Taxonomy" id="64648"/>
    <lineage>
        <taxon>Eukaryota</taxon>
        <taxon>Fungi</taxon>
        <taxon>Fungi incertae sedis</taxon>
        <taxon>Mucoromycota</taxon>
        <taxon>Mucoromycotina</taxon>
        <taxon>Mucoromycetes</taxon>
        <taxon>Mucorales</taxon>
        <taxon>Mucorineae</taxon>
        <taxon>Mucoraceae</taxon>
        <taxon>Mucor</taxon>
    </lineage>
</organism>
<keyword evidence="2" id="KW-1133">Transmembrane helix</keyword>
<dbReference type="Gene3D" id="2.130.10.10">
    <property type="entry name" value="YVTN repeat-like/Quinoprotein amine dehydrogenase"/>
    <property type="match status" value="1"/>
</dbReference>
<feature type="transmembrane region" description="Helical" evidence="2">
    <location>
        <begin position="973"/>
        <end position="993"/>
    </location>
</feature>
<gene>
    <name evidence="3" type="ORF">INT47_011354</name>
</gene>
<feature type="transmembrane region" description="Helical" evidence="2">
    <location>
        <begin position="1112"/>
        <end position="1137"/>
    </location>
</feature>
<dbReference type="PANTHER" id="PTHR10582:SF2">
    <property type="entry name" value="INACTIVE"/>
    <property type="match status" value="1"/>
</dbReference>
<dbReference type="GO" id="GO:0005886">
    <property type="term" value="C:plasma membrane"/>
    <property type="evidence" value="ECO:0007669"/>
    <property type="project" value="TreeGrafter"/>
</dbReference>
<protein>
    <submittedName>
        <fullName evidence="3">Uncharacterized protein</fullName>
    </submittedName>
</protein>
<comment type="caution">
    <text evidence="3">The sequence shown here is derived from an EMBL/GenBank/DDBJ whole genome shotgun (WGS) entry which is preliminary data.</text>
</comment>
<sequence length="1286" mass="147361">MMSCFKVKDIETGNEDICENIEIDSNGGSNEKKCIVDPVFHDDTRSEVILLDMSTNREWLAYMTYQKYDDNGISLYAKNSNNQIRTFLTRRKFHEVVIKQASDDDTLTTEPEEDAHVSIDITHILKEFGPNHCKFLSISPDGKYVILSFYERNPKDDAGFWPPQNENCLVFKIHNNGVFSLCAEKYCDGRAVFVGEGDIYSLVLINTQTVEVYAKFPDITESSHVLDISQFLASTQQQEDLYTDDLYIQNALWVNTQSVVDNSDINRIMSLSRHIQHNMITTHFTGGLARLWSLTEDGGLLTAFHAMEENIMAFSKDSTYAATVPTETTRTVNIYHIKSGLLVYQLKSQAEEDSDLDFTVSHIDFFYGGKYVAMSAFEGGHVVFEVWYMEAEKSIYRISKPAITPALFWQDSKCIRPFVTCTVNEENKKCLKGVYVCFQQSDTPSTYAIELDIDQIHMESKIEWIQGDNLPLIEGAHEVYNNLNDYSRLKCAHLILHEIQYLLRFGQHTVQLWKLSGNNCTRDTLITKEDELVYIRAYKGPDYGVSYSFRENWEIQNFDSIKLVNGVCSGRLLVNITQSAPDNAKLTYHTEELFLPLSILSSGVPDVSTTDSDTLAVQNSFDYHRFESACQALHFLTFYKSSATRNKGNYTMMLSKTENIIHSTMNDLDKQSNFFSTVASSRTLSMLASFKSGRDIIKMLIAIELPILILSYPISTLVKTNDIVWNTSQPSERNLLTTRRSYNVSDTGMSFVPAVEYRNSRKETRCTDPSTRNENVLTVLIEENENDLYKLLFNCILQCSKTRAGTGGLLALTDALLLLQKEGNSDLLLESSQKLSFLAIEKDKLSAQKLEVNQIGRTHYKKREVKTGSFKVYTLMEQIHKYGKWRQTMLYYTNRVSNLWNTFSKGSKDHTWHSYQICVLQLPHTSTYDSTVASHRDILEGSYQHRNNIYRQSEMVQKVLLQYKYEQFIRRRLFYLFAIHIVYYITFSTGVVFSQELNNNIIETKFRVRSPGQMASIGLMCAAAVVLMLQKIYQFWKSSSKLPWLCSIYHWIDIAAVVLPVFTFVHMINGWSHFSELCSATTLILWIHAIFRIRVHPSFGPIIETVIQTAKIVRSVIIVMLVVVFMFTNTNMVLIHLKPDEYYQENYNVIYSGVVGSDSSFGHSSGSYGFSNVFRSFSQICYFVYGSWDPANDGAAVDTPSERTVWMTYENTQEVSAVAFELESYCRPKDARTFIQENPTHIYYLATEEDVKNQQEKLDKETKDLLKKLKVGNSTEPPPCACCKKQ</sequence>
<dbReference type="SUPFAM" id="SSF50960">
    <property type="entry name" value="TolB, C-terminal domain"/>
    <property type="match status" value="1"/>
</dbReference>
<dbReference type="InterPro" id="IPR015943">
    <property type="entry name" value="WD40/YVTN_repeat-like_dom_sf"/>
</dbReference>
<proteinExistence type="predicted"/>
<evidence type="ECO:0000256" key="2">
    <source>
        <dbReference type="SAM" id="Phobius"/>
    </source>
</evidence>
<dbReference type="GO" id="GO:0098703">
    <property type="term" value="P:calcium ion import across plasma membrane"/>
    <property type="evidence" value="ECO:0007669"/>
    <property type="project" value="TreeGrafter"/>
</dbReference>
<keyword evidence="1" id="KW-0677">Repeat</keyword>